<protein>
    <recommendedName>
        <fullName evidence="2">Zn-dependent metallo-hydrolase RNA specificity domain-containing protein</fullName>
    </recommendedName>
</protein>
<evidence type="ECO:0008006" key="2">
    <source>
        <dbReference type="Google" id="ProtNLM"/>
    </source>
</evidence>
<dbReference type="SUPFAM" id="SSF56281">
    <property type="entry name" value="Metallo-hydrolase/oxidoreductase"/>
    <property type="match status" value="1"/>
</dbReference>
<gene>
    <name evidence="1" type="ORF">S03H2_05533</name>
</gene>
<accession>X1E2E8</accession>
<sequence>PSRINQTYKNNNVPLSWENFEEIDVNIFEPENTVVLLPRACIKLPSFLDGYKISRGMVTGQAARFTYRKFDQTFPFSMHANSQELVNYVEKIKPKRVYTLYGFDSELAALIRHQLKIPSRPLKLAEKKPTLDEYLNKSK</sequence>
<evidence type="ECO:0000313" key="1">
    <source>
        <dbReference type="EMBL" id="GAH26712.1"/>
    </source>
</evidence>
<name>X1E2E8_9ZZZZ</name>
<comment type="caution">
    <text evidence="1">The sequence shown here is derived from an EMBL/GenBank/DDBJ whole genome shotgun (WGS) entry which is preliminary data.</text>
</comment>
<organism evidence="1">
    <name type="scientific">marine sediment metagenome</name>
    <dbReference type="NCBI Taxonomy" id="412755"/>
    <lineage>
        <taxon>unclassified sequences</taxon>
        <taxon>metagenomes</taxon>
        <taxon>ecological metagenomes</taxon>
    </lineage>
</organism>
<reference evidence="1" key="1">
    <citation type="journal article" date="2014" name="Front. Microbiol.">
        <title>High frequency of phylogenetically diverse reductive dehalogenase-homologous genes in deep subseafloor sedimentary metagenomes.</title>
        <authorList>
            <person name="Kawai M."/>
            <person name="Futagami T."/>
            <person name="Toyoda A."/>
            <person name="Takaki Y."/>
            <person name="Nishi S."/>
            <person name="Hori S."/>
            <person name="Arai W."/>
            <person name="Tsubouchi T."/>
            <person name="Morono Y."/>
            <person name="Uchiyama I."/>
            <person name="Ito T."/>
            <person name="Fujiyama A."/>
            <person name="Inagaki F."/>
            <person name="Takami H."/>
        </authorList>
    </citation>
    <scope>NUCLEOTIDE SEQUENCE</scope>
    <source>
        <strain evidence="1">Expedition CK06-06</strain>
    </source>
</reference>
<dbReference type="AlphaFoldDB" id="X1E2E8"/>
<dbReference type="InterPro" id="IPR036866">
    <property type="entry name" value="RibonucZ/Hydroxyglut_hydro"/>
</dbReference>
<feature type="non-terminal residue" evidence="1">
    <location>
        <position position="1"/>
    </location>
</feature>
<proteinExistence type="predicted"/>
<dbReference type="EMBL" id="BARU01002321">
    <property type="protein sequence ID" value="GAH26712.1"/>
    <property type="molecule type" value="Genomic_DNA"/>
</dbReference>